<dbReference type="RefSeq" id="WP_123015802.1">
    <property type="nucleotide sequence ID" value="NZ_AP024911.1"/>
</dbReference>
<protein>
    <submittedName>
        <fullName evidence="2">Uncharacterized protein</fullName>
    </submittedName>
</protein>
<keyword evidence="3" id="KW-1185">Reference proteome</keyword>
<evidence type="ECO:0000313" key="3">
    <source>
        <dbReference type="Proteomes" id="UP001595384"/>
    </source>
</evidence>
<keyword evidence="1" id="KW-1133">Transmembrane helix</keyword>
<gene>
    <name evidence="2" type="ORF">ACFODT_11210</name>
</gene>
<keyword evidence="1" id="KW-0812">Transmembrane</keyword>
<dbReference type="EMBL" id="JBHRSE010000069">
    <property type="protein sequence ID" value="MFC3024392.1"/>
    <property type="molecule type" value="Genomic_DNA"/>
</dbReference>
<reference evidence="3" key="1">
    <citation type="journal article" date="2019" name="Int. J. Syst. Evol. Microbiol.">
        <title>The Global Catalogue of Microorganisms (GCM) 10K type strain sequencing project: providing services to taxonomists for standard genome sequencing and annotation.</title>
        <authorList>
            <consortium name="The Broad Institute Genomics Platform"/>
            <consortium name="The Broad Institute Genome Sequencing Center for Infectious Disease"/>
            <person name="Wu L."/>
            <person name="Ma J."/>
        </authorList>
    </citation>
    <scope>NUCLEOTIDE SEQUENCE [LARGE SCALE GENOMIC DNA]</scope>
    <source>
        <strain evidence="3">KCTC 62784</strain>
    </source>
</reference>
<evidence type="ECO:0000313" key="2">
    <source>
        <dbReference type="EMBL" id="MFC3024392.1"/>
    </source>
</evidence>
<keyword evidence="1" id="KW-0472">Membrane</keyword>
<organism evidence="2 3">
    <name type="scientific">Vibrio zhugei</name>
    <dbReference type="NCBI Taxonomy" id="2479546"/>
    <lineage>
        <taxon>Bacteria</taxon>
        <taxon>Pseudomonadati</taxon>
        <taxon>Pseudomonadota</taxon>
        <taxon>Gammaproteobacteria</taxon>
        <taxon>Vibrionales</taxon>
        <taxon>Vibrionaceae</taxon>
        <taxon>Vibrio</taxon>
    </lineage>
</organism>
<name>A0ABV7C8M5_9VIBR</name>
<evidence type="ECO:0000256" key="1">
    <source>
        <dbReference type="SAM" id="Phobius"/>
    </source>
</evidence>
<sequence>MKDFLTEYKIYFETIASSTIAIMAVIVSIVALNISSKANQIAESSLNISRLPLLPKISAGFSFDDAENGKRSETLVISNSGDVMYDFHSYPFAFLRLNELKLVTAENSRKPLFLQSVIVPIVNYFPLSSYINDVNKGIFSKQYISDTKKLDPILSQFSQEYNEDSKSIGGAIQRYLFVSYVDQFGETHEKYMRFESSGTSVPLDKKEGEKLLAQHQQAKKSDGFVLDYENTTLDGLQRAWNESKKEVVAVK</sequence>
<comment type="caution">
    <text evidence="2">The sequence shown here is derived from an EMBL/GenBank/DDBJ whole genome shotgun (WGS) entry which is preliminary data.</text>
</comment>
<accession>A0ABV7C8M5</accession>
<dbReference type="Proteomes" id="UP001595384">
    <property type="component" value="Unassembled WGS sequence"/>
</dbReference>
<proteinExistence type="predicted"/>
<feature type="transmembrane region" description="Helical" evidence="1">
    <location>
        <begin position="12"/>
        <end position="34"/>
    </location>
</feature>